<dbReference type="HOGENOM" id="CLU_3338765_0_0_3"/>
<evidence type="ECO:0000313" key="2">
    <source>
        <dbReference type="Proteomes" id="UP000000268"/>
    </source>
</evidence>
<protein>
    <submittedName>
        <fullName evidence="1">Uncharacterized protein</fullName>
    </submittedName>
</protein>
<organism evidence="1 2">
    <name type="scientific">Acaryochloris marina (strain MBIC 11017)</name>
    <dbReference type="NCBI Taxonomy" id="329726"/>
    <lineage>
        <taxon>Bacteria</taxon>
        <taxon>Bacillati</taxon>
        <taxon>Cyanobacteriota</taxon>
        <taxon>Cyanophyceae</taxon>
        <taxon>Acaryochloridales</taxon>
        <taxon>Acaryochloridaceae</taxon>
        <taxon>Acaryochloris</taxon>
    </lineage>
</organism>
<proteinExistence type="predicted"/>
<dbReference type="STRING" id="329726.AM1_5823"/>
<gene>
    <name evidence="1" type="ordered locus">AM1_5823</name>
</gene>
<reference evidence="1 2" key="1">
    <citation type="journal article" date="2008" name="Proc. Natl. Acad. Sci. U.S.A.">
        <title>Niche adaptation and genome expansion in the chlorophyll d-producing cyanobacterium Acaryochloris marina.</title>
        <authorList>
            <person name="Swingley W.D."/>
            <person name="Chen M."/>
            <person name="Cheung P.C."/>
            <person name="Conrad A.L."/>
            <person name="Dejesa L.C."/>
            <person name="Hao J."/>
            <person name="Honchak B.M."/>
            <person name="Karbach L.E."/>
            <person name="Kurdoglu A."/>
            <person name="Lahiri S."/>
            <person name="Mastrian S.D."/>
            <person name="Miyashita H."/>
            <person name="Page L."/>
            <person name="Ramakrishna P."/>
            <person name="Satoh S."/>
            <person name="Sattley W.M."/>
            <person name="Shimada Y."/>
            <person name="Taylor H.L."/>
            <person name="Tomo T."/>
            <person name="Tsuchiya T."/>
            <person name="Wang Z.T."/>
            <person name="Raymond J."/>
            <person name="Mimuro M."/>
            <person name="Blankenship R.E."/>
            <person name="Touchman J.W."/>
        </authorList>
    </citation>
    <scope>NUCLEOTIDE SEQUENCE [LARGE SCALE GENOMIC DNA]</scope>
    <source>
        <strain evidence="2">MBIC 11017</strain>
    </source>
</reference>
<keyword evidence="2" id="KW-1185">Reference proteome</keyword>
<accession>B0C0H3</accession>
<dbReference type="Proteomes" id="UP000000268">
    <property type="component" value="Chromosome"/>
</dbReference>
<name>B0C0H3_ACAM1</name>
<evidence type="ECO:0000313" key="1">
    <source>
        <dbReference type="EMBL" id="ABW30766.1"/>
    </source>
</evidence>
<dbReference type="AlphaFoldDB" id="B0C0H3"/>
<dbReference type="KEGG" id="amr:AM1_5823"/>
<dbReference type="EMBL" id="CP000828">
    <property type="protein sequence ID" value="ABW30766.1"/>
    <property type="molecule type" value="Genomic_DNA"/>
</dbReference>
<sequence length="37" mass="4264">MVEIQCYSCRQRRTGKARIRGERSNELIGLANIVDLN</sequence>